<dbReference type="InterPro" id="IPR043519">
    <property type="entry name" value="NT_sf"/>
</dbReference>
<name>A0A1W1WRI8_9BACT</name>
<dbReference type="STRING" id="1069081.SAMN05660197_0596"/>
<dbReference type="RefSeq" id="WP_084275083.1">
    <property type="nucleotide sequence ID" value="NZ_AP026671.1"/>
</dbReference>
<keyword evidence="2" id="KW-0808">Transferase</keyword>
<dbReference type="Gene3D" id="3.30.460.10">
    <property type="entry name" value="Beta Polymerase, domain 2"/>
    <property type="match status" value="1"/>
</dbReference>
<dbReference type="InterPro" id="IPR041633">
    <property type="entry name" value="Polbeta"/>
</dbReference>
<dbReference type="PANTHER" id="PTHR43852:SF2">
    <property type="entry name" value="PROTEIN ADENYLYLTRANSFERASE MNTA"/>
    <property type="match status" value="1"/>
</dbReference>
<evidence type="ECO:0000259" key="1">
    <source>
        <dbReference type="Pfam" id="PF18765"/>
    </source>
</evidence>
<dbReference type="GO" id="GO:0016740">
    <property type="term" value="F:transferase activity"/>
    <property type="evidence" value="ECO:0007669"/>
    <property type="project" value="UniProtKB-KW"/>
</dbReference>
<dbReference type="InterPro" id="IPR052930">
    <property type="entry name" value="TA_antitoxin_MntA"/>
</dbReference>
<keyword evidence="3" id="KW-1185">Reference proteome</keyword>
<dbReference type="AlphaFoldDB" id="A0A1W1WRI8"/>
<dbReference type="PANTHER" id="PTHR43852">
    <property type="entry name" value="NUCLEOTIDYLTRANSFERASE"/>
    <property type="match status" value="1"/>
</dbReference>
<accession>A0A1W1WRI8</accession>
<dbReference type="OrthoDB" id="5334523at2"/>
<protein>
    <submittedName>
        <fullName evidence="2">Predicted nucleotidyltransferase</fullName>
    </submittedName>
</protein>
<reference evidence="3" key="1">
    <citation type="submission" date="2017-04" db="EMBL/GenBank/DDBJ databases">
        <authorList>
            <person name="Varghese N."/>
            <person name="Submissions S."/>
        </authorList>
    </citation>
    <scope>NUCLEOTIDE SEQUENCE [LARGE SCALE GENOMIC DNA]</scope>
    <source>
        <strain evidence="3">DSM 16512</strain>
    </source>
</reference>
<gene>
    <name evidence="2" type="ORF">SAMN05660197_0596</name>
</gene>
<dbReference type="CDD" id="cd05403">
    <property type="entry name" value="NT_KNTase_like"/>
    <property type="match status" value="1"/>
</dbReference>
<evidence type="ECO:0000313" key="3">
    <source>
        <dbReference type="Proteomes" id="UP000192602"/>
    </source>
</evidence>
<feature type="domain" description="Polymerase beta nucleotidyltransferase" evidence="1">
    <location>
        <begin position="13"/>
        <end position="98"/>
    </location>
</feature>
<dbReference type="Pfam" id="PF18765">
    <property type="entry name" value="Polbeta"/>
    <property type="match status" value="1"/>
</dbReference>
<organism evidence="2 3">
    <name type="scientific">Nitratiruptor tergarcus DSM 16512</name>
    <dbReference type="NCBI Taxonomy" id="1069081"/>
    <lineage>
        <taxon>Bacteria</taxon>
        <taxon>Pseudomonadati</taxon>
        <taxon>Campylobacterota</taxon>
        <taxon>Epsilonproteobacteria</taxon>
        <taxon>Nautiliales</taxon>
        <taxon>Nitratiruptoraceae</taxon>
        <taxon>Nitratiruptor</taxon>
    </lineage>
</organism>
<sequence length="99" mass="11489">MKKKINPQVKIQAIINYLKTYHPKKIILFGSHAKGYATKQSDIDIAIDLPIDFRSKRKLKEEVEKLSGLLSVDIVFLNEADKNFQKQIEKEGKVLYEKE</sequence>
<evidence type="ECO:0000313" key="2">
    <source>
        <dbReference type="EMBL" id="SMC08822.1"/>
    </source>
</evidence>
<dbReference type="EMBL" id="FWWZ01000001">
    <property type="protein sequence ID" value="SMC08822.1"/>
    <property type="molecule type" value="Genomic_DNA"/>
</dbReference>
<dbReference type="NCBIfam" id="NF047752">
    <property type="entry name" value="MntA_antitoxin"/>
    <property type="match status" value="1"/>
</dbReference>
<dbReference type="SUPFAM" id="SSF81301">
    <property type="entry name" value="Nucleotidyltransferase"/>
    <property type="match status" value="1"/>
</dbReference>
<dbReference type="Proteomes" id="UP000192602">
    <property type="component" value="Unassembled WGS sequence"/>
</dbReference>
<proteinExistence type="predicted"/>